<dbReference type="EMBL" id="BMPQ01000017">
    <property type="protein sequence ID" value="GGK89700.1"/>
    <property type="molecule type" value="Genomic_DNA"/>
</dbReference>
<reference evidence="3" key="2">
    <citation type="submission" date="2020-09" db="EMBL/GenBank/DDBJ databases">
        <authorList>
            <person name="Sun Q."/>
            <person name="Ohkuma M."/>
        </authorList>
    </citation>
    <scope>NUCLEOTIDE SEQUENCE</scope>
    <source>
        <strain evidence="3">JCM 3035</strain>
    </source>
</reference>
<evidence type="ECO:0000259" key="2">
    <source>
        <dbReference type="PROSITE" id="PS50043"/>
    </source>
</evidence>
<sequence>MSSTKQGPGNLPAAFTTFVGRRQDIAEIRRRLGAARLLTLTGVGGVGKTRLALEVAAAVRKGFADGVWLVDLAPVQNPATVPGVAATALGVPDLSARPVIEQLAGFLATRQCLIVLDNCEHLVDACAELADTLLSAAPGLRILTTSRQTLGIVGEHVFTVAPLSVPDEAVELLRDRAAACRPEFEVTDANRAAVTRLCAHLDGLPLAIELAASRLRTLSVDQVANRLEDRFALLTGGSRTARPRQRTLRALIDWSYELCAPDERLLWNRLSVFAGGFGLDATEAVCAGDGITPRDVLDLLDRLVAQSVVLITEREGQPRYWLLETIRQYGGQRLTESGEEERIRARHRDFYRRLAERIAEGWYGTGQEEGLARLRAEHGNLRTALEHSDPQTALALVAALRFHWCADGFLGEGRRWLDRALQTAPEPTPARARALWVAAWAALLQGDHPSADRALAEAGELGARLEDPVVGAYVQGFRGTSALFRGHLAEAVSSYERAVAAHEAVGDGPGALFSLFQLAVAQAHMADPQAERTGRRAVAAAEAHGERWCRSYALWALGHDAWVRGDPESGAALTRAGLDIQRGFNDYAGTALMMELLAWITASGGDHERAARLLGAVRPLWRDIGTTIAAFGPHLADRHEQCERMVVAALGPEAYEKALAEGGRHDRPARAIVYALDSRPAPGTGTESQPGPGPLTRREREVAALVAQGMSNRRIAAALVLSPRTVDGHVEHILAKLGFGSRTQIAAWVAQKQQRGNPEQVNQVPTP</sequence>
<reference evidence="3" key="1">
    <citation type="journal article" date="2014" name="Int. J. Syst. Evol. Microbiol.">
        <title>Complete genome sequence of Corynebacterium casei LMG S-19264T (=DSM 44701T), isolated from a smear-ripened cheese.</title>
        <authorList>
            <consortium name="US DOE Joint Genome Institute (JGI-PGF)"/>
            <person name="Walter F."/>
            <person name="Albersmeier A."/>
            <person name="Kalinowski J."/>
            <person name="Ruckert C."/>
        </authorList>
    </citation>
    <scope>NUCLEOTIDE SEQUENCE</scope>
    <source>
        <strain evidence="3">JCM 3035</strain>
    </source>
</reference>
<evidence type="ECO:0000313" key="3">
    <source>
        <dbReference type="EMBL" id="GGK89700.1"/>
    </source>
</evidence>
<dbReference type="Pfam" id="PF00196">
    <property type="entry name" value="GerE"/>
    <property type="match status" value="1"/>
</dbReference>
<dbReference type="PROSITE" id="PS00622">
    <property type="entry name" value="HTH_LUXR_1"/>
    <property type="match status" value="1"/>
</dbReference>
<dbReference type="GO" id="GO:0006355">
    <property type="term" value="P:regulation of DNA-templated transcription"/>
    <property type="evidence" value="ECO:0007669"/>
    <property type="project" value="InterPro"/>
</dbReference>
<name>A0A917VK87_9ACTN</name>
<dbReference type="InterPro" id="IPR016032">
    <property type="entry name" value="Sig_transdc_resp-reg_C-effctor"/>
</dbReference>
<evidence type="ECO:0000313" key="4">
    <source>
        <dbReference type="Proteomes" id="UP000637788"/>
    </source>
</evidence>
<feature type="domain" description="HTH luxR-type" evidence="2">
    <location>
        <begin position="688"/>
        <end position="753"/>
    </location>
</feature>
<protein>
    <submittedName>
        <fullName evidence="3">LuxR family transcriptional regulator</fullName>
    </submittedName>
</protein>
<gene>
    <name evidence="3" type="ORF">GCM10010094_58380</name>
</gene>
<dbReference type="InterPro" id="IPR036388">
    <property type="entry name" value="WH-like_DNA-bd_sf"/>
</dbReference>
<dbReference type="Proteomes" id="UP000637788">
    <property type="component" value="Unassembled WGS sequence"/>
</dbReference>
<dbReference type="PROSITE" id="PS50043">
    <property type="entry name" value="HTH_LUXR_2"/>
    <property type="match status" value="1"/>
</dbReference>
<organism evidence="3 4">
    <name type="scientific">Streptomyces flaveus</name>
    <dbReference type="NCBI Taxonomy" id="66370"/>
    <lineage>
        <taxon>Bacteria</taxon>
        <taxon>Bacillati</taxon>
        <taxon>Actinomycetota</taxon>
        <taxon>Actinomycetes</taxon>
        <taxon>Kitasatosporales</taxon>
        <taxon>Streptomycetaceae</taxon>
        <taxon>Streptomyces</taxon>
        <taxon>Streptomyces aurantiacus group</taxon>
    </lineage>
</organism>
<accession>A0A917VK87</accession>
<dbReference type="GO" id="GO:0043531">
    <property type="term" value="F:ADP binding"/>
    <property type="evidence" value="ECO:0007669"/>
    <property type="project" value="InterPro"/>
</dbReference>
<dbReference type="SUPFAM" id="SSF52540">
    <property type="entry name" value="P-loop containing nucleoside triphosphate hydrolases"/>
    <property type="match status" value="1"/>
</dbReference>
<dbReference type="Gene3D" id="1.10.10.10">
    <property type="entry name" value="Winged helix-like DNA-binding domain superfamily/Winged helix DNA-binding domain"/>
    <property type="match status" value="1"/>
</dbReference>
<dbReference type="InterPro" id="IPR011990">
    <property type="entry name" value="TPR-like_helical_dom_sf"/>
</dbReference>
<dbReference type="GO" id="GO:0003677">
    <property type="term" value="F:DNA binding"/>
    <property type="evidence" value="ECO:0007669"/>
    <property type="project" value="InterPro"/>
</dbReference>
<dbReference type="RefSeq" id="WP_189324801.1">
    <property type="nucleotide sequence ID" value="NZ_BMPQ01000017.1"/>
</dbReference>
<dbReference type="SUPFAM" id="SSF46894">
    <property type="entry name" value="C-terminal effector domain of the bipartite response regulators"/>
    <property type="match status" value="1"/>
</dbReference>
<keyword evidence="4" id="KW-1185">Reference proteome</keyword>
<dbReference type="SUPFAM" id="SSF48452">
    <property type="entry name" value="TPR-like"/>
    <property type="match status" value="1"/>
</dbReference>
<dbReference type="Gene3D" id="3.40.50.300">
    <property type="entry name" value="P-loop containing nucleotide triphosphate hydrolases"/>
    <property type="match status" value="1"/>
</dbReference>
<dbReference type="Gene3D" id="1.25.40.10">
    <property type="entry name" value="Tetratricopeptide repeat domain"/>
    <property type="match status" value="1"/>
</dbReference>
<proteinExistence type="predicted"/>
<comment type="caution">
    <text evidence="3">The sequence shown here is derived from an EMBL/GenBank/DDBJ whole genome shotgun (WGS) entry which is preliminary data.</text>
</comment>
<evidence type="ECO:0000256" key="1">
    <source>
        <dbReference type="SAM" id="MobiDB-lite"/>
    </source>
</evidence>
<feature type="region of interest" description="Disordered" evidence="1">
    <location>
        <begin position="677"/>
        <end position="696"/>
    </location>
</feature>
<dbReference type="PANTHER" id="PTHR47691:SF3">
    <property type="entry name" value="HTH-TYPE TRANSCRIPTIONAL REGULATOR RV0890C-RELATED"/>
    <property type="match status" value="1"/>
</dbReference>
<dbReference type="AlphaFoldDB" id="A0A917VK87"/>
<dbReference type="SMART" id="SM00421">
    <property type="entry name" value="HTH_LUXR"/>
    <property type="match status" value="1"/>
</dbReference>
<dbReference type="PANTHER" id="PTHR47691">
    <property type="entry name" value="REGULATOR-RELATED"/>
    <property type="match status" value="1"/>
</dbReference>
<dbReference type="PRINTS" id="PR00038">
    <property type="entry name" value="HTHLUXR"/>
</dbReference>
<dbReference type="InterPro" id="IPR027417">
    <property type="entry name" value="P-loop_NTPase"/>
</dbReference>
<dbReference type="PRINTS" id="PR00364">
    <property type="entry name" value="DISEASERSIST"/>
</dbReference>
<dbReference type="CDD" id="cd06170">
    <property type="entry name" value="LuxR_C_like"/>
    <property type="match status" value="1"/>
</dbReference>
<dbReference type="InterPro" id="IPR000792">
    <property type="entry name" value="Tscrpt_reg_LuxR_C"/>
</dbReference>